<evidence type="ECO:0000256" key="1">
    <source>
        <dbReference type="ARBA" id="ARBA00023002"/>
    </source>
</evidence>
<dbReference type="PANTHER" id="PTHR13789">
    <property type="entry name" value="MONOOXYGENASE"/>
    <property type="match status" value="1"/>
</dbReference>
<dbReference type="Pfam" id="PF01494">
    <property type="entry name" value="FAD_binding_3"/>
    <property type="match status" value="1"/>
</dbReference>
<dbReference type="PANTHER" id="PTHR13789:SF268">
    <property type="entry name" value="5-METHYLPHENAZINE-1-CARBOXYLATE 1-MONOOXYGENASE"/>
    <property type="match status" value="1"/>
</dbReference>
<dbReference type="InterPro" id="IPR036188">
    <property type="entry name" value="FAD/NAD-bd_sf"/>
</dbReference>
<protein>
    <recommendedName>
        <fullName evidence="3">FAD-binding domain-containing protein</fullName>
    </recommendedName>
</protein>
<dbReference type="InterPro" id="IPR050493">
    <property type="entry name" value="FAD-dep_Monooxygenase_BioMet"/>
</dbReference>
<evidence type="ECO:0000313" key="5">
    <source>
        <dbReference type="Proteomes" id="UP000663891"/>
    </source>
</evidence>
<reference evidence="4" key="1">
    <citation type="submission" date="2021-02" db="EMBL/GenBank/DDBJ databases">
        <authorList>
            <person name="Nowell W R."/>
        </authorList>
    </citation>
    <scope>NUCLEOTIDE SEQUENCE</scope>
</reference>
<keyword evidence="2" id="KW-0503">Monooxygenase</keyword>
<proteinExistence type="predicted"/>
<evidence type="ECO:0000256" key="2">
    <source>
        <dbReference type="ARBA" id="ARBA00023033"/>
    </source>
</evidence>
<dbReference type="PRINTS" id="PR00420">
    <property type="entry name" value="RNGMNOXGNASE"/>
</dbReference>
<dbReference type="Proteomes" id="UP000663891">
    <property type="component" value="Unassembled WGS sequence"/>
</dbReference>
<feature type="domain" description="FAD-binding" evidence="3">
    <location>
        <begin position="16"/>
        <end position="214"/>
    </location>
</feature>
<dbReference type="GO" id="GO:0004497">
    <property type="term" value="F:monooxygenase activity"/>
    <property type="evidence" value="ECO:0007669"/>
    <property type="project" value="UniProtKB-KW"/>
</dbReference>
<dbReference type="InterPro" id="IPR002938">
    <property type="entry name" value="FAD-bd"/>
</dbReference>
<dbReference type="SUPFAM" id="SSF54373">
    <property type="entry name" value="FAD-linked reductases, C-terminal domain"/>
    <property type="match status" value="1"/>
</dbReference>
<name>A0A813QZE6_9BILA</name>
<dbReference type="OrthoDB" id="10006307at2759"/>
<evidence type="ECO:0000313" key="4">
    <source>
        <dbReference type="EMBL" id="CAF0773964.1"/>
    </source>
</evidence>
<comment type="caution">
    <text evidence="4">The sequence shown here is derived from an EMBL/GenBank/DDBJ whole genome shotgun (WGS) entry which is preliminary data.</text>
</comment>
<gene>
    <name evidence="4" type="ORF">VCS650_LOCUS2538</name>
</gene>
<evidence type="ECO:0000259" key="3">
    <source>
        <dbReference type="Pfam" id="PF01494"/>
    </source>
</evidence>
<organism evidence="4 5">
    <name type="scientific">Adineta steineri</name>
    <dbReference type="NCBI Taxonomy" id="433720"/>
    <lineage>
        <taxon>Eukaryota</taxon>
        <taxon>Metazoa</taxon>
        <taxon>Spiralia</taxon>
        <taxon>Gnathifera</taxon>
        <taxon>Rotifera</taxon>
        <taxon>Eurotatoria</taxon>
        <taxon>Bdelloidea</taxon>
        <taxon>Adinetida</taxon>
        <taxon>Adinetidae</taxon>
        <taxon>Adineta</taxon>
    </lineage>
</organism>
<keyword evidence="1" id="KW-0560">Oxidoreductase</keyword>
<dbReference type="EMBL" id="CAJNON010000012">
    <property type="protein sequence ID" value="CAF0773964.1"/>
    <property type="molecule type" value="Genomic_DNA"/>
</dbReference>
<sequence length="273" mass="31090">MNFLNTTTGEIKSDVIKLLIGADEINSTVRKVLYPNDGPPICQGLHTWRGLTSVDKLCLDGRTMICMGNPDTAYFIMYPLNNNLISWACVSRVKQEDTSFLAPDKSEWTTIGDWKDFLPFIKDMKLDFIDIEQIIKSSTVINQFPITNRNIISQWTFNGVSLIGDAAHPMYPNGGNGASQCILDAHQLYLSFIHYSINNETFQDYENNRRPLTDKFILLARQYGPDKILKIIDERLPNISDIISSEEIQSIIYNYKQTSGQDKYLLNNKDSLS</sequence>
<dbReference type="GO" id="GO:0071949">
    <property type="term" value="F:FAD binding"/>
    <property type="evidence" value="ECO:0007669"/>
    <property type="project" value="InterPro"/>
</dbReference>
<dbReference type="SUPFAM" id="SSF51905">
    <property type="entry name" value="FAD/NAD(P)-binding domain"/>
    <property type="match status" value="1"/>
</dbReference>
<accession>A0A813QZE6</accession>
<dbReference type="Gene3D" id="3.50.50.60">
    <property type="entry name" value="FAD/NAD(P)-binding domain"/>
    <property type="match status" value="1"/>
</dbReference>
<dbReference type="AlphaFoldDB" id="A0A813QZE6"/>